<feature type="repeat" description="ANK" evidence="3">
    <location>
        <begin position="40"/>
        <end position="72"/>
    </location>
</feature>
<feature type="repeat" description="ANK" evidence="3">
    <location>
        <begin position="73"/>
        <end position="105"/>
    </location>
</feature>
<dbReference type="SUPFAM" id="SSF48403">
    <property type="entry name" value="Ankyrin repeat"/>
    <property type="match status" value="2"/>
</dbReference>
<dbReference type="EMBL" id="CAADRA010004634">
    <property type="protein sequence ID" value="VFT84684.1"/>
    <property type="molecule type" value="Genomic_DNA"/>
</dbReference>
<dbReference type="PROSITE" id="PS50297">
    <property type="entry name" value="ANK_REP_REGION"/>
    <property type="match status" value="18"/>
</dbReference>
<evidence type="ECO:0000256" key="3">
    <source>
        <dbReference type="PROSITE-ProRule" id="PRU00023"/>
    </source>
</evidence>
<dbReference type="Pfam" id="PF00023">
    <property type="entry name" value="Ank"/>
    <property type="match status" value="1"/>
</dbReference>
<keyword evidence="1" id="KW-0677">Repeat</keyword>
<dbReference type="GO" id="GO:0004672">
    <property type="term" value="F:protein kinase activity"/>
    <property type="evidence" value="ECO:0007669"/>
    <property type="project" value="InterPro"/>
</dbReference>
<feature type="repeat" description="ANK" evidence="3">
    <location>
        <begin position="509"/>
        <end position="541"/>
    </location>
</feature>
<dbReference type="InterPro" id="IPR051165">
    <property type="entry name" value="Multifunctional_ANK_Repeat"/>
</dbReference>
<feature type="repeat" description="ANK" evidence="3">
    <location>
        <begin position="290"/>
        <end position="322"/>
    </location>
</feature>
<reference evidence="7 8" key="1">
    <citation type="submission" date="2019-03" db="EMBL/GenBank/DDBJ databases">
        <authorList>
            <person name="Gaulin E."/>
            <person name="Dumas B."/>
        </authorList>
    </citation>
    <scope>NUCLEOTIDE SEQUENCE [LARGE SCALE GENOMIC DNA]</scope>
    <source>
        <strain evidence="7">CBS 568.67</strain>
    </source>
</reference>
<feature type="repeat" description="ANK" evidence="3">
    <location>
        <begin position="175"/>
        <end position="207"/>
    </location>
</feature>
<feature type="repeat" description="ANK" evidence="3">
    <location>
        <begin position="208"/>
        <end position="240"/>
    </location>
</feature>
<evidence type="ECO:0000313" key="8">
    <source>
        <dbReference type="Proteomes" id="UP000332933"/>
    </source>
</evidence>
<dbReference type="InterPro" id="IPR011009">
    <property type="entry name" value="Kinase-like_dom_sf"/>
</dbReference>
<dbReference type="PANTHER" id="PTHR24123">
    <property type="entry name" value="ANKYRIN REPEAT-CONTAINING"/>
    <property type="match status" value="1"/>
</dbReference>
<feature type="coiled-coil region" evidence="4">
    <location>
        <begin position="6"/>
        <end position="36"/>
    </location>
</feature>
<gene>
    <name evidence="7" type="primary">Aste57867_7785</name>
    <name evidence="6" type="ORF">As57867_007755</name>
    <name evidence="7" type="ORF">ASTE57867_7785</name>
</gene>
<feature type="repeat" description="ANK" evidence="3">
    <location>
        <begin position="137"/>
        <end position="165"/>
    </location>
</feature>
<feature type="repeat" description="ANK" evidence="3">
    <location>
        <begin position="356"/>
        <end position="388"/>
    </location>
</feature>
<dbReference type="PANTHER" id="PTHR24123:SF142">
    <property type="entry name" value="ANKYRIN"/>
    <property type="match status" value="1"/>
</dbReference>
<feature type="repeat" description="ANK" evidence="3">
    <location>
        <begin position="575"/>
        <end position="607"/>
    </location>
</feature>
<dbReference type="PROSITE" id="PS50011">
    <property type="entry name" value="PROTEIN_KINASE_DOM"/>
    <property type="match status" value="1"/>
</dbReference>
<dbReference type="InterPro" id="IPR036770">
    <property type="entry name" value="Ankyrin_rpt-contain_sf"/>
</dbReference>
<dbReference type="InterPro" id="IPR002110">
    <property type="entry name" value="Ankyrin_rpt"/>
</dbReference>
<feature type="repeat" description="ANK" evidence="3">
    <location>
        <begin position="542"/>
        <end position="574"/>
    </location>
</feature>
<feature type="repeat" description="ANK" evidence="3">
    <location>
        <begin position="443"/>
        <end position="475"/>
    </location>
</feature>
<feature type="repeat" description="ANK" evidence="3">
    <location>
        <begin position="641"/>
        <end position="673"/>
    </location>
</feature>
<dbReference type="SMART" id="SM00248">
    <property type="entry name" value="ANK"/>
    <property type="match status" value="19"/>
</dbReference>
<dbReference type="PROSITE" id="PS50088">
    <property type="entry name" value="ANK_REPEAT"/>
    <property type="match status" value="18"/>
</dbReference>
<evidence type="ECO:0000256" key="2">
    <source>
        <dbReference type="ARBA" id="ARBA00023043"/>
    </source>
</evidence>
<keyword evidence="2 3" id="KW-0040">ANK repeat</keyword>
<dbReference type="SUPFAM" id="SSF56112">
    <property type="entry name" value="Protein kinase-like (PK-like)"/>
    <property type="match status" value="1"/>
</dbReference>
<proteinExistence type="predicted"/>
<protein>
    <submittedName>
        <fullName evidence="7">Aste57867_7785 protein</fullName>
    </submittedName>
</protein>
<dbReference type="OrthoDB" id="193242at2759"/>
<evidence type="ECO:0000313" key="6">
    <source>
        <dbReference type="EMBL" id="KAF0702487.1"/>
    </source>
</evidence>
<dbReference type="Pfam" id="PF13637">
    <property type="entry name" value="Ank_4"/>
    <property type="match status" value="1"/>
</dbReference>
<accession>A0A485KIT5</accession>
<dbReference type="Pfam" id="PF12796">
    <property type="entry name" value="Ank_2"/>
    <property type="match status" value="7"/>
</dbReference>
<dbReference type="InterPro" id="IPR000719">
    <property type="entry name" value="Prot_kinase_dom"/>
</dbReference>
<dbReference type="SMART" id="SM00220">
    <property type="entry name" value="S_TKc"/>
    <property type="match status" value="1"/>
</dbReference>
<dbReference type="Gene3D" id="1.10.510.10">
    <property type="entry name" value="Transferase(Phosphotransferase) domain 1"/>
    <property type="match status" value="1"/>
</dbReference>
<dbReference type="GO" id="GO:0005524">
    <property type="term" value="F:ATP binding"/>
    <property type="evidence" value="ECO:0007669"/>
    <property type="project" value="InterPro"/>
</dbReference>
<evidence type="ECO:0000259" key="5">
    <source>
        <dbReference type="PROSITE" id="PS50011"/>
    </source>
</evidence>
<evidence type="ECO:0000256" key="1">
    <source>
        <dbReference type="ARBA" id="ARBA00022737"/>
    </source>
</evidence>
<name>A0A485KIT5_9STRA</name>
<feature type="repeat" description="ANK" evidence="3">
    <location>
        <begin position="389"/>
        <end position="421"/>
    </location>
</feature>
<evidence type="ECO:0000313" key="7">
    <source>
        <dbReference type="EMBL" id="VFT84684.1"/>
    </source>
</evidence>
<reference evidence="6" key="2">
    <citation type="submission" date="2019-06" db="EMBL/GenBank/DDBJ databases">
        <title>Genomics analysis of Aphanomyces spp. identifies a new class of oomycete effector associated with host adaptation.</title>
        <authorList>
            <person name="Gaulin E."/>
        </authorList>
    </citation>
    <scope>NUCLEOTIDE SEQUENCE</scope>
    <source>
        <strain evidence="6">CBS 578.67</strain>
    </source>
</reference>
<organism evidence="7 8">
    <name type="scientific">Aphanomyces stellatus</name>
    <dbReference type="NCBI Taxonomy" id="120398"/>
    <lineage>
        <taxon>Eukaryota</taxon>
        <taxon>Sar</taxon>
        <taxon>Stramenopiles</taxon>
        <taxon>Oomycota</taxon>
        <taxon>Saprolegniomycetes</taxon>
        <taxon>Saprolegniales</taxon>
        <taxon>Verrucalvaceae</taxon>
        <taxon>Aphanomyces</taxon>
    </lineage>
</organism>
<feature type="repeat" description="ANK" evidence="3">
    <location>
        <begin position="476"/>
        <end position="508"/>
    </location>
</feature>
<keyword evidence="4" id="KW-0175">Coiled coil</keyword>
<feature type="domain" description="Protein kinase" evidence="5">
    <location>
        <begin position="908"/>
        <end position="1234"/>
    </location>
</feature>
<feature type="repeat" description="ANK" evidence="3">
    <location>
        <begin position="257"/>
        <end position="289"/>
    </location>
</feature>
<sequence length="1553" mass="170886">MVDLFNAAKEGNLLEAQRLINKKKQQNENAKAYINSPMTGGNSALHIAASFGHSNVVEILAREGADIDAVNENGKTPLFVAAEAGRREVVDHLVKNKADVAISMKDGTTPLHIASYYGHLDVVELLGCADIDAVSENGVTPLFVAAQQNKVDIVDYMIKNHADINKPIEALLNNDGTTPLHIAASFGHSEVVKLLVREGANIDAAKKDGKTPLFLAAEAGKIGVANHLIKNNAVLDKPMKASRTIQQKHILTQWTQNGATPLWVASYNGHLKVVELLVHGGANTNATNKNGKTPLFVAAQQGKIDIVNLLIKINSDINKSMMDGTTPMHIASYFGHTKVVELLVHEGAIIDAADKNGKTPIFVASEAGKVDVVHLLIESKAAIDKSMTNGVTPLIAASYIGHLEVVGLLVHRGADMNAANKDGKTPLFVAAEGGQIDVVNHLNGATPLWVASYNGYLEVVELLVREGAYIDAANENGKTPLFVAAQQGKFDVVKLLITTKANINKSMKDGTTPLHIASYFGHTEIAELLIHEGACIQATNKSGATPLYIAAQNNKFDVVNLLIKNNADLDKPTKNGETPLWIASFFGHFEVVELLVREGARIDAANKNGKTPIYVAAEFGKVDVVNQLIKLKGDINKHTKNGATPLGIAINNNHADIVENLLLHGADIDAAYKEGQFALSCACSQGQVGVIRTLVTRKDISLVDVQKAVQISIELERYEALAIVLSIKGSELHRTTNNEGKLLLESCLQFVDHEAAMKFLELDLPVEIQNSNIVPRQNHSYSWAIFMDASQPVPASVRQSCLASILERPTFESFYDEFLHELAFSKDQHGREVIHYTDASTRKCFYNRLYFCGRYEIFRGPPLHVSNTSVVVTAYDHGICSQVFQEYSNANGGLDEAGFVACIRSFGLMDLKTNGNKAGANMTLSEQEFLRFCGQKFGGKVKVAMKFMMNSSEYTREVNARKKLDPKYVLQILPTIDQNVFQQQLPSLKINGDLSMAAFQQVLVMPAADRSLDDIYLKERPDDNKTKSLLNEVLLGLKHLHENGLVHGDLKKLNVLRIQNQLKLIDFDAAVRVGEPLGGKCSSGILPPEMFYNLVCVDDTSKYESYWERQRHEPSKRKKSPDHDTYVVKAYRPDRDVCDLPYSLVKATAAVDMWSFGCMVFQMLCGQELVPTDINQNVVLDHMCKAATWTEEKLTNRIDIFIPDEAAQDLIMHLLVLDPAKRLSATEALNHPFFTGIKDSSGLIGRFEQLEQNQAGIDSKLLQLSLTEVSRRQLQEKTDIDTKMATMDLGNNATSAMLDIGDVNVPTSFLVLPCKSLVEHVDATKVISFLKQLWDTGKKLQVVKGSSVGTIMSDLNAGDPLYLYLMDEGTGKIVGLDTIDCTYPIEIPTPGNNSFLLMNLPIIQSTFKSLKTATTSINCLQRAHVLPTSHESMGEKSKEATIVYWSKEIENAIAELSEPTVSFQVLQQALDVEGPVAFVRGAALRELKQFFNEHDPGHSFAGLKRVISNQGRLIWTSEARVLDMEIEITNWRKRHLSFFDGTIGKRRHVSENQ</sequence>
<evidence type="ECO:0000256" key="4">
    <source>
        <dbReference type="SAM" id="Coils"/>
    </source>
</evidence>
<keyword evidence="8" id="KW-1185">Reference proteome</keyword>
<dbReference type="EMBL" id="VJMH01004615">
    <property type="protein sequence ID" value="KAF0702487.1"/>
    <property type="molecule type" value="Genomic_DNA"/>
</dbReference>
<dbReference type="Pfam" id="PF00069">
    <property type="entry name" value="Pkinase"/>
    <property type="match status" value="2"/>
</dbReference>
<feature type="repeat" description="ANK" evidence="3">
    <location>
        <begin position="106"/>
        <end position="126"/>
    </location>
</feature>
<dbReference type="Gene3D" id="1.25.40.20">
    <property type="entry name" value="Ankyrin repeat-containing domain"/>
    <property type="match status" value="4"/>
</dbReference>
<dbReference type="PRINTS" id="PR01415">
    <property type="entry name" value="ANKYRIN"/>
</dbReference>
<dbReference type="Proteomes" id="UP000332933">
    <property type="component" value="Unassembled WGS sequence"/>
</dbReference>
<feature type="repeat" description="ANK" evidence="3">
    <location>
        <begin position="323"/>
        <end position="355"/>
    </location>
</feature>
<feature type="repeat" description="ANK" evidence="3">
    <location>
        <begin position="608"/>
        <end position="640"/>
    </location>
</feature>